<keyword evidence="2" id="KW-0863">Zinc-finger</keyword>
<feature type="compositionally biased region" description="Polar residues" evidence="4">
    <location>
        <begin position="581"/>
        <end position="597"/>
    </location>
</feature>
<feature type="compositionally biased region" description="Polar residues" evidence="4">
    <location>
        <begin position="509"/>
        <end position="543"/>
    </location>
</feature>
<dbReference type="GO" id="GO:0000785">
    <property type="term" value="C:chromatin"/>
    <property type="evidence" value="ECO:0007669"/>
    <property type="project" value="TreeGrafter"/>
</dbReference>
<gene>
    <name evidence="6" type="ORF">GMOD_00004532</name>
</gene>
<dbReference type="PANTHER" id="PTHR10782">
    <property type="entry name" value="ZINC FINGER MIZ DOMAIN-CONTAINING PROTEIN"/>
    <property type="match status" value="1"/>
</dbReference>
<dbReference type="EMBL" id="KE747843">
    <property type="protein sequence ID" value="RMZ73744.1"/>
    <property type="molecule type" value="Genomic_DNA"/>
</dbReference>
<dbReference type="Pfam" id="PF02891">
    <property type="entry name" value="zf-MIZ"/>
    <property type="match status" value="1"/>
</dbReference>
<keyword evidence="7" id="KW-1185">Reference proteome</keyword>
<dbReference type="Gene3D" id="3.30.40.10">
    <property type="entry name" value="Zinc/RING finger domain, C3HC4 (zinc finger)"/>
    <property type="match status" value="1"/>
</dbReference>
<feature type="compositionally biased region" description="Pro residues" evidence="4">
    <location>
        <begin position="197"/>
        <end position="207"/>
    </location>
</feature>
<keyword evidence="3" id="KW-0862">Zinc</keyword>
<dbReference type="InterPro" id="IPR013083">
    <property type="entry name" value="Znf_RING/FYVE/PHD"/>
</dbReference>
<evidence type="ECO:0000313" key="6">
    <source>
        <dbReference type="EMBL" id="RMZ73744.1"/>
    </source>
</evidence>
<sequence>MALNHQPPPDNATTQTLNHVLGNLGGRQKSWMTPHGDVTPTSLPIDPAQHSTTPLPFTLRRRGRPRREKPTQLPRPRAIAPSSRRQSESASNSASPQLANVAVCHDSASHGPSDATVFPSPVPSEENTSNAALTPTGLAPGDPCSFDTVQPTAAADTPCNDISCTDAPCRESIVGSPLVEQLYLRSLPQVQDSRPSRIPPQPQPPFEPARRASPHQSCPVLAPKPPPAPSNSCDWYTVDECRAALHPSRSPAPANHPLSEMRLRHLLEAVELADWSYLIMHQYYCMLTLCRDKVPDAVKTYPTLDMAIFAMDQVLDSNAKLPACFLEFFTQVPFPIHQLASRWPQMFNYYTLRFQEFVMHSGKFEMLVQLCETRACPVLARELSLNLKLDSVVMQRLLFTFSLRRIWHNEIDPKKETEFVNKAMYIFQTNQTLFYSQSSGQLPYSTEVALYEDYASALRRLAKDHSLTNQQMNVSPQLVLGQAQQVLPSGYYHPSLLSSQMQQQQSSMTPCGQAQQPPNFQFSHHQPANPQPYAQQTATSQSRMLRCANPHFTQPEQPPNPHVQYNQPQPQPPTNTHVQQRYNNPVSHGNLSQRLPRLNTSLDPQSAQAAIQYYRQLQPLVQHVQAPQVEPLLPRLGELQDLQREPNPARFSLHQAHLHSPVLSTKTFSSPLYIFPQEFIMPPARLSQPGRSIEKWTFTISREQFQALPHTSYIAGAPPTRDIDDSSKFVRLRCIKYYDRKEPTEHLWAASDTQWIPRSYFSLNSHPLEQRKKLHHGKDMPIDITHLVREGENTLEATVLTSTTTDSSHQHYLLAVELISIMSHALLKLRLLSHNVLPAHQVLDCIKHKLTDLPISDPSDDDVTLISEASLTITLFDPFFQSAFCNIPVRGRACLHNDCFDFDTFLSTRPRKGGASVIDQWRCPICRADARPHVLVVDRFVKDVCIKLSAMGLQNTRAIVVSKNGTWCPKKDKEGAGDRTRVPVPREKKRKSIVPEDAEIVDLCD</sequence>
<evidence type="ECO:0000259" key="5">
    <source>
        <dbReference type="Pfam" id="PF02891"/>
    </source>
</evidence>
<dbReference type="GO" id="GO:0008270">
    <property type="term" value="F:zinc ion binding"/>
    <property type="evidence" value="ECO:0007669"/>
    <property type="project" value="UniProtKB-KW"/>
</dbReference>
<reference evidence="6 7" key="1">
    <citation type="journal article" date="2014" name="PLoS ONE">
        <title>De novo Genome Assembly of the Fungal Plant Pathogen Pyrenophora semeniperda.</title>
        <authorList>
            <person name="Soliai M.M."/>
            <person name="Meyer S.E."/>
            <person name="Udall J.A."/>
            <person name="Elzinga D.E."/>
            <person name="Hermansen R.A."/>
            <person name="Bodily P.M."/>
            <person name="Hart A.A."/>
            <person name="Coleman C.E."/>
        </authorList>
    </citation>
    <scope>NUCLEOTIDE SEQUENCE [LARGE SCALE GENOMIC DNA]</scope>
    <source>
        <strain evidence="6 7">CCB06</strain>
        <tissue evidence="6">Mycelium</tissue>
    </source>
</reference>
<evidence type="ECO:0000256" key="2">
    <source>
        <dbReference type="ARBA" id="ARBA00022771"/>
    </source>
</evidence>
<dbReference type="OrthoDB" id="27975at2759"/>
<dbReference type="AlphaFoldDB" id="A0A3M7MHC8"/>
<dbReference type="GO" id="GO:0061665">
    <property type="term" value="F:SUMO ligase activity"/>
    <property type="evidence" value="ECO:0007669"/>
    <property type="project" value="TreeGrafter"/>
</dbReference>
<proteinExistence type="predicted"/>
<dbReference type="GO" id="GO:0016925">
    <property type="term" value="P:protein sumoylation"/>
    <property type="evidence" value="ECO:0007669"/>
    <property type="project" value="TreeGrafter"/>
</dbReference>
<name>A0A3M7MHC8_9PLEO</name>
<dbReference type="InterPro" id="IPR004181">
    <property type="entry name" value="Znf_MIZ"/>
</dbReference>
<accession>A0A3M7MHC8</accession>
<protein>
    <submittedName>
        <fullName evidence="6">Zinc finger MIZ-type</fullName>
    </submittedName>
</protein>
<organism evidence="6 7">
    <name type="scientific">Pyrenophora seminiperda CCB06</name>
    <dbReference type="NCBI Taxonomy" id="1302712"/>
    <lineage>
        <taxon>Eukaryota</taxon>
        <taxon>Fungi</taxon>
        <taxon>Dikarya</taxon>
        <taxon>Ascomycota</taxon>
        <taxon>Pezizomycotina</taxon>
        <taxon>Dothideomycetes</taxon>
        <taxon>Pleosporomycetidae</taxon>
        <taxon>Pleosporales</taxon>
        <taxon>Pleosporineae</taxon>
        <taxon>Pleosporaceae</taxon>
        <taxon>Pyrenophora</taxon>
    </lineage>
</organism>
<feature type="region of interest" description="Disordered" evidence="4">
    <location>
        <begin position="498"/>
        <end position="597"/>
    </location>
</feature>
<feature type="region of interest" description="Disordered" evidence="4">
    <location>
        <begin position="189"/>
        <end position="228"/>
    </location>
</feature>
<dbReference type="PANTHER" id="PTHR10782:SF4">
    <property type="entry name" value="TONALLI, ISOFORM E"/>
    <property type="match status" value="1"/>
</dbReference>
<feature type="compositionally biased region" description="Basic and acidic residues" evidence="4">
    <location>
        <begin position="971"/>
        <end position="986"/>
    </location>
</feature>
<feature type="compositionally biased region" description="Low complexity" evidence="4">
    <location>
        <begin position="562"/>
        <end position="580"/>
    </location>
</feature>
<feature type="compositionally biased region" description="Low complexity" evidence="4">
    <location>
        <begin position="74"/>
        <end position="97"/>
    </location>
</feature>
<feature type="region of interest" description="Disordered" evidence="4">
    <location>
        <begin position="24"/>
        <end position="144"/>
    </location>
</feature>
<feature type="compositionally biased region" description="Low complexity" evidence="4">
    <location>
        <begin position="498"/>
        <end position="508"/>
    </location>
</feature>
<feature type="region of interest" description="Disordered" evidence="4">
    <location>
        <begin position="971"/>
        <end position="991"/>
    </location>
</feature>
<keyword evidence="1" id="KW-0479">Metal-binding</keyword>
<evidence type="ECO:0000256" key="1">
    <source>
        <dbReference type="ARBA" id="ARBA00022723"/>
    </source>
</evidence>
<evidence type="ECO:0000313" key="7">
    <source>
        <dbReference type="Proteomes" id="UP000265663"/>
    </source>
</evidence>
<evidence type="ECO:0000256" key="3">
    <source>
        <dbReference type="ARBA" id="ARBA00022833"/>
    </source>
</evidence>
<dbReference type="Proteomes" id="UP000265663">
    <property type="component" value="Unassembled WGS sequence"/>
</dbReference>
<evidence type="ECO:0000256" key="4">
    <source>
        <dbReference type="SAM" id="MobiDB-lite"/>
    </source>
</evidence>
<feature type="domain" description="SP-RING-type" evidence="5">
    <location>
        <begin position="886"/>
        <end position="928"/>
    </location>
</feature>